<comment type="pathway">
    <text evidence="8">Amino-acid biosynthesis; L-tryptophan biosynthesis; L-tryptophan from chorismate: step 2/5.</text>
</comment>
<dbReference type="UniPathway" id="UPA00035">
    <property type="reaction ID" value="UER00041"/>
</dbReference>
<evidence type="ECO:0000313" key="11">
    <source>
        <dbReference type="Proteomes" id="UP000039437"/>
    </source>
</evidence>
<name>A0A0U1MKC9_STAAU</name>
<dbReference type="AlphaFoldDB" id="A0A0U1MKC9"/>
<dbReference type="GO" id="GO:0000162">
    <property type="term" value="P:L-tryptophan biosynthetic process"/>
    <property type="evidence" value="ECO:0007669"/>
    <property type="project" value="UniProtKB-UniRule"/>
</dbReference>
<keyword evidence="1 8" id="KW-0028">Amino-acid biosynthesis</keyword>
<dbReference type="InterPro" id="IPR005940">
    <property type="entry name" value="Anthranilate_Pribosyl_Tfrase"/>
</dbReference>
<feature type="binding site" evidence="8">
    <location>
        <position position="112"/>
    </location>
    <ligand>
        <name>anthranilate</name>
        <dbReference type="ChEBI" id="CHEBI:16567"/>
        <label>1</label>
    </ligand>
</feature>
<dbReference type="NCBIfam" id="TIGR01245">
    <property type="entry name" value="trpD"/>
    <property type="match status" value="1"/>
</dbReference>
<organism evidence="10 11">
    <name type="scientific">Staphylococcus aureus</name>
    <dbReference type="NCBI Taxonomy" id="1280"/>
    <lineage>
        <taxon>Bacteria</taxon>
        <taxon>Bacillati</taxon>
        <taxon>Bacillota</taxon>
        <taxon>Bacilli</taxon>
        <taxon>Bacillales</taxon>
        <taxon>Staphylococcaceae</taxon>
        <taxon>Staphylococcus</taxon>
    </lineage>
</organism>
<feature type="binding site" evidence="8">
    <location>
        <position position="166"/>
    </location>
    <ligand>
        <name>anthranilate</name>
        <dbReference type="ChEBI" id="CHEBI:16567"/>
        <label>2</label>
    </ligand>
</feature>
<comment type="function">
    <text evidence="8">Catalyzes the transfer of the phosphoribosyl group of 5-phosphorylribose-1-pyrophosphate (PRPP) to anthranilate to yield N-(5'-phosphoribosyl)-anthranilate (PRA).</text>
</comment>
<comment type="subunit">
    <text evidence="8">Homodimer.</text>
</comment>
<evidence type="ECO:0000256" key="3">
    <source>
        <dbReference type="ARBA" id="ARBA00022679"/>
    </source>
</evidence>
<protein>
    <recommendedName>
        <fullName evidence="8">Anthranilate phosphoribosyltransferase</fullName>
        <ecNumber evidence="8">2.4.2.18</ecNumber>
    </recommendedName>
</protein>
<dbReference type="GO" id="GO:0005829">
    <property type="term" value="C:cytosol"/>
    <property type="evidence" value="ECO:0007669"/>
    <property type="project" value="TreeGrafter"/>
</dbReference>
<keyword evidence="5 8" id="KW-0822">Tryptophan biosynthesis</keyword>
<sequence length="335" mass="36913">MKTMTLLTRIQTESILLESDIKELIDILISPSIGTDIKYELLSSYSEREIQQQELTYIVRSLINTMYPHQPCYEGGMCVCGTGGDKSNSFNISTTVAFVVASAGVKVIKHGNKSVTSNSGSTDLLNQMDIQTTSVDDTPKQLDEKNLVFIGATESYPIMKYMQPVRKMIGKPTILNLVGPLINPYHLTYQMVGIFDPTKLKLVAKTIKDLGRRRAIVLHGANGMDEATLSGDNLIYELTEDGEIKNYTLNATDYGLKYAPNSDFKGGSPEENLAITLNILNGNDRSSRRDVVVLNAGLSLYVAEKVDTIAEGIELASTLIDNGEALKKYHQMRGE</sequence>
<evidence type="ECO:0000256" key="2">
    <source>
        <dbReference type="ARBA" id="ARBA00022676"/>
    </source>
</evidence>
<feature type="binding site" evidence="8">
    <location>
        <position position="89"/>
    </location>
    <ligand>
        <name>5-phospho-alpha-D-ribose 1-diphosphate</name>
        <dbReference type="ChEBI" id="CHEBI:58017"/>
    </ligand>
</feature>
<feature type="binding site" evidence="8">
    <location>
        <position position="81"/>
    </location>
    <ligand>
        <name>anthranilate</name>
        <dbReference type="ChEBI" id="CHEBI:16567"/>
        <label>1</label>
    </ligand>
</feature>
<keyword evidence="4 8" id="KW-0479">Metal-binding</keyword>
<feature type="binding site" evidence="8">
    <location>
        <position position="93"/>
    </location>
    <ligand>
        <name>Mg(2+)</name>
        <dbReference type="ChEBI" id="CHEBI:18420"/>
        <label>1</label>
    </ligand>
</feature>
<feature type="binding site" evidence="8">
    <location>
        <begin position="109"/>
        <end position="117"/>
    </location>
    <ligand>
        <name>5-phospho-alpha-D-ribose 1-diphosphate</name>
        <dbReference type="ChEBI" id="CHEBI:58017"/>
    </ligand>
</feature>
<dbReference type="Gene3D" id="3.40.1030.10">
    <property type="entry name" value="Nucleoside phosphorylase/phosphoribosyltransferase catalytic domain"/>
    <property type="match status" value="1"/>
</dbReference>
<feature type="binding site" evidence="8">
    <location>
        <position position="225"/>
    </location>
    <ligand>
        <name>Mg(2+)</name>
        <dbReference type="ChEBI" id="CHEBI:18420"/>
        <label>2</label>
    </ligand>
</feature>
<dbReference type="HAMAP" id="MF_00211">
    <property type="entry name" value="TrpD"/>
    <property type="match status" value="1"/>
</dbReference>
<feature type="binding site" evidence="8">
    <location>
        <begin position="91"/>
        <end position="94"/>
    </location>
    <ligand>
        <name>5-phospho-alpha-D-ribose 1-diphosphate</name>
        <dbReference type="ChEBI" id="CHEBI:58017"/>
    </ligand>
</feature>
<keyword evidence="3 8" id="KW-0808">Transferase</keyword>
<keyword evidence="6 8" id="KW-0460">Magnesium</keyword>
<accession>A0A0U1MKC9</accession>
<dbReference type="InterPro" id="IPR035902">
    <property type="entry name" value="Nuc_phospho_transferase"/>
</dbReference>
<feature type="binding site" evidence="8">
    <location>
        <position position="81"/>
    </location>
    <ligand>
        <name>5-phospho-alpha-D-ribose 1-diphosphate</name>
        <dbReference type="ChEBI" id="CHEBI:58017"/>
    </ligand>
</feature>
<dbReference type="PATRIC" id="fig|1280.3385.peg.2241"/>
<comment type="cofactor">
    <cofactor evidence="8">
        <name>Mg(2+)</name>
        <dbReference type="ChEBI" id="CHEBI:18420"/>
    </cofactor>
    <text evidence="8">Binds 2 magnesium ions per monomer.</text>
</comment>
<evidence type="ECO:0000256" key="7">
    <source>
        <dbReference type="ARBA" id="ARBA00023141"/>
    </source>
</evidence>
<dbReference type="GO" id="GO:0004048">
    <property type="term" value="F:anthranilate phosphoribosyltransferase activity"/>
    <property type="evidence" value="ECO:0007669"/>
    <property type="project" value="UniProtKB-UniRule"/>
</dbReference>
<proteinExistence type="inferred from homology"/>
<dbReference type="EMBL" id="CVOQ01000019">
    <property type="protein sequence ID" value="CRI10606.1"/>
    <property type="molecule type" value="Genomic_DNA"/>
</dbReference>
<feature type="domain" description="Glycosyl transferase family 3" evidence="9">
    <location>
        <begin position="79"/>
        <end position="326"/>
    </location>
</feature>
<dbReference type="PANTHER" id="PTHR43285:SF2">
    <property type="entry name" value="ANTHRANILATE PHOSPHORIBOSYLTRANSFERASE"/>
    <property type="match status" value="1"/>
</dbReference>
<dbReference type="SUPFAM" id="SSF52418">
    <property type="entry name" value="Nucleoside phosphorylase/phosphoribosyltransferase catalytic domain"/>
    <property type="match status" value="1"/>
</dbReference>
<evidence type="ECO:0000256" key="4">
    <source>
        <dbReference type="ARBA" id="ARBA00022723"/>
    </source>
</evidence>
<dbReference type="InterPro" id="IPR000312">
    <property type="entry name" value="Glycosyl_Trfase_fam3"/>
</dbReference>
<comment type="similarity">
    <text evidence="8">Belongs to the anthranilate phosphoribosyltransferase family.</text>
</comment>
<dbReference type="PANTHER" id="PTHR43285">
    <property type="entry name" value="ANTHRANILATE PHOSPHORIBOSYLTRANSFERASE"/>
    <property type="match status" value="1"/>
</dbReference>
<dbReference type="FunFam" id="3.40.1030.10:FF:000009">
    <property type="entry name" value="Anthranilate phosphoribosyltransferase"/>
    <property type="match status" value="1"/>
</dbReference>
<evidence type="ECO:0000256" key="1">
    <source>
        <dbReference type="ARBA" id="ARBA00022605"/>
    </source>
</evidence>
<keyword evidence="2 8" id="KW-0328">Glycosyltransferase</keyword>
<dbReference type="Proteomes" id="UP000039437">
    <property type="component" value="Unassembled WGS sequence"/>
</dbReference>
<evidence type="ECO:0000313" key="10">
    <source>
        <dbReference type="EMBL" id="CRI10606.1"/>
    </source>
</evidence>
<keyword evidence="7 8" id="KW-0057">Aromatic amino acid biosynthesis</keyword>
<evidence type="ECO:0000256" key="5">
    <source>
        <dbReference type="ARBA" id="ARBA00022822"/>
    </source>
</evidence>
<dbReference type="EC" id="2.4.2.18" evidence="8"/>
<dbReference type="GO" id="GO:0000287">
    <property type="term" value="F:magnesium ion binding"/>
    <property type="evidence" value="ECO:0007669"/>
    <property type="project" value="UniProtKB-UniRule"/>
</dbReference>
<evidence type="ECO:0000259" key="9">
    <source>
        <dbReference type="Pfam" id="PF00591"/>
    </source>
</evidence>
<dbReference type="Pfam" id="PF00591">
    <property type="entry name" value="Glycos_transf_3"/>
    <property type="match status" value="1"/>
</dbReference>
<comment type="caution">
    <text evidence="8">Lacks conserved residue(s) required for the propagation of feature annotation.</text>
</comment>
<reference evidence="10 11" key="1">
    <citation type="submission" date="2015-04" db="EMBL/GenBank/DDBJ databases">
        <authorList>
            <person name="Syromyatnikov M.Y."/>
            <person name="Popov V.N."/>
        </authorList>
    </citation>
    <scope>NUCLEOTIDE SEQUENCE [LARGE SCALE GENOMIC DNA]</scope>
    <source>
        <strain evidence="10 11">AH1</strain>
    </source>
</reference>
<feature type="binding site" evidence="8">
    <location>
        <position position="226"/>
    </location>
    <ligand>
        <name>Mg(2+)</name>
        <dbReference type="ChEBI" id="CHEBI:18420"/>
        <label>1</label>
    </ligand>
</feature>
<feature type="binding site" evidence="8">
    <location>
        <begin position="84"/>
        <end position="85"/>
    </location>
    <ligand>
        <name>5-phospho-alpha-D-ribose 1-diphosphate</name>
        <dbReference type="ChEBI" id="CHEBI:58017"/>
    </ligand>
</feature>
<evidence type="ECO:0000256" key="8">
    <source>
        <dbReference type="HAMAP-Rule" id="MF_00211"/>
    </source>
</evidence>
<gene>
    <name evidence="8 10" type="primary">trpD</name>
    <name evidence="10" type="ORF">BN1321_260010</name>
</gene>
<evidence type="ECO:0000256" key="6">
    <source>
        <dbReference type="ARBA" id="ARBA00022842"/>
    </source>
</evidence>
<feature type="binding site" evidence="8">
    <location>
        <position position="121"/>
    </location>
    <ligand>
        <name>5-phospho-alpha-D-ribose 1-diphosphate</name>
        <dbReference type="ChEBI" id="CHEBI:58017"/>
    </ligand>
</feature>
<feature type="binding site" evidence="8">
    <location>
        <position position="226"/>
    </location>
    <ligand>
        <name>Mg(2+)</name>
        <dbReference type="ChEBI" id="CHEBI:18420"/>
        <label>2</label>
    </ligand>
</feature>
<comment type="catalytic activity">
    <reaction evidence="8">
        <text>N-(5-phospho-beta-D-ribosyl)anthranilate + diphosphate = 5-phospho-alpha-D-ribose 1-diphosphate + anthranilate</text>
        <dbReference type="Rhea" id="RHEA:11768"/>
        <dbReference type="ChEBI" id="CHEBI:16567"/>
        <dbReference type="ChEBI" id="CHEBI:18277"/>
        <dbReference type="ChEBI" id="CHEBI:33019"/>
        <dbReference type="ChEBI" id="CHEBI:58017"/>
        <dbReference type="EC" id="2.4.2.18"/>
    </reaction>
</comment>